<reference evidence="1 3" key="1">
    <citation type="journal article" date="2022" name="Int. J. Syst. Evol. Microbiol.">
        <title>Apilactobacillus apisilvae sp. nov., Nicolia spurrieriana gen. nov. sp. nov., Bombilactobacillus folatiphilus sp. nov. and Bombilactobacillus thymidiniphilus sp. nov., four new lactic acid bacterial isolates from stingless bees Tetragonula carbonaria and Austroplebeia australis.</title>
        <authorList>
            <person name="Oliphant S.A."/>
            <person name="Watson-Haigh N.S."/>
            <person name="Sumby K.M."/>
            <person name="Gardner J."/>
            <person name="Groom S."/>
            <person name="Jiranek V."/>
        </authorList>
    </citation>
    <scope>NUCLEOTIDE SEQUENCE [LARGE SCALE GENOMIC DNA]</scope>
    <source>
        <strain evidence="1 3">SG4_A1</strain>
    </source>
</reference>
<dbReference type="Proteomes" id="UP000831947">
    <property type="component" value="Chromosome"/>
</dbReference>
<dbReference type="Pfam" id="PF13780">
    <property type="entry name" value="DUF4176"/>
    <property type="match status" value="1"/>
</dbReference>
<dbReference type="RefSeq" id="WP_249512211.1">
    <property type="nucleotide sequence ID" value="NZ_CP093365.1"/>
</dbReference>
<sequence length="101" mass="11427">MQDKILPIGSIVTLKNGNGTPVMIINRAALYETEEQTGYFDYSSVIYPAGLQDSNELCFFNHEDIAELIFLGYRDDEELEFADNYEDLVQASGYDKLSVDD</sequence>
<keyword evidence="3" id="KW-1185">Reference proteome</keyword>
<evidence type="ECO:0000313" key="1">
    <source>
        <dbReference type="EMBL" id="UQS82984.1"/>
    </source>
</evidence>
<evidence type="ECO:0000313" key="3">
    <source>
        <dbReference type="Proteomes" id="UP000831947"/>
    </source>
</evidence>
<proteinExistence type="predicted"/>
<dbReference type="EMBL" id="CP093365">
    <property type="protein sequence ID" value="UQS82984.1"/>
    <property type="molecule type" value="Genomic_DNA"/>
</dbReference>
<protein>
    <submittedName>
        <fullName evidence="1">DUF4176 domain-containing protein</fullName>
    </submittedName>
</protein>
<dbReference type="InterPro" id="IPR025233">
    <property type="entry name" value="DUF4176"/>
</dbReference>
<gene>
    <name evidence="1" type="ORF">MOO47_04170</name>
    <name evidence="2" type="ORF">MOO47_05210</name>
</gene>
<organism evidence="1 3">
    <name type="scientific">Bombilactobacillus thymidiniphilus</name>
    <dbReference type="NCBI Taxonomy" id="2923363"/>
    <lineage>
        <taxon>Bacteria</taxon>
        <taxon>Bacillati</taxon>
        <taxon>Bacillota</taxon>
        <taxon>Bacilli</taxon>
        <taxon>Lactobacillales</taxon>
        <taxon>Lactobacillaceae</taxon>
        <taxon>Bombilactobacillus</taxon>
    </lineage>
</organism>
<dbReference type="EMBL" id="CP093365">
    <property type="protein sequence ID" value="UQS83186.1"/>
    <property type="molecule type" value="Genomic_DNA"/>
</dbReference>
<accession>A0ABY4PB59</accession>
<evidence type="ECO:0000313" key="2">
    <source>
        <dbReference type="EMBL" id="UQS83186.1"/>
    </source>
</evidence>
<name>A0ABY4PB59_9LACO</name>